<dbReference type="GO" id="GO:0016756">
    <property type="term" value="F:glutathione gamma-glutamylcysteinyltransferase activity"/>
    <property type="evidence" value="ECO:0007669"/>
    <property type="project" value="UniProtKB-EC"/>
</dbReference>
<dbReference type="Pfam" id="PF05023">
    <property type="entry name" value="Phytochelatin"/>
    <property type="match status" value="1"/>
</dbReference>
<keyword evidence="2" id="KW-0104">Cadmium</keyword>
<keyword evidence="4" id="KW-0479">Metal-binding</keyword>
<dbReference type="InterPro" id="IPR015407">
    <property type="entry name" value="Phytochelatin_synthase_C"/>
</dbReference>
<dbReference type="InterPro" id="IPR040409">
    <property type="entry name" value="PCS-like"/>
</dbReference>
<dbReference type="InterPro" id="IPR007719">
    <property type="entry name" value="PCS_N"/>
</dbReference>
<gene>
    <name evidence="8" type="ORF">VNO80_03930</name>
</gene>
<dbReference type="Gene3D" id="3.90.70.30">
    <property type="entry name" value="Phytochelatin synthase, N-terminal domain"/>
    <property type="match status" value="1"/>
</dbReference>
<reference evidence="8 9" key="1">
    <citation type="submission" date="2024-01" db="EMBL/GenBank/DDBJ databases">
        <title>The genomes of 5 underutilized Papilionoideae crops provide insights into root nodulation and disease resistanc.</title>
        <authorList>
            <person name="Jiang F."/>
        </authorList>
    </citation>
    <scope>NUCLEOTIDE SEQUENCE [LARGE SCALE GENOMIC DNA]</scope>
    <source>
        <strain evidence="8">JINMINGXINNONG_FW02</strain>
        <tissue evidence="8">Leaves</tissue>
    </source>
</reference>
<dbReference type="InterPro" id="IPR038156">
    <property type="entry name" value="PCS_N_sf"/>
</dbReference>
<dbReference type="EC" id="2.3.2.15" evidence="1"/>
<keyword evidence="5" id="KW-0012">Acyltransferase</keyword>
<evidence type="ECO:0000313" key="8">
    <source>
        <dbReference type="EMBL" id="KAK7378488.1"/>
    </source>
</evidence>
<evidence type="ECO:0000256" key="3">
    <source>
        <dbReference type="ARBA" id="ARBA00022679"/>
    </source>
</evidence>
<dbReference type="PROSITE" id="PS51443">
    <property type="entry name" value="PCS"/>
    <property type="match status" value="1"/>
</dbReference>
<organism evidence="8 9">
    <name type="scientific">Phaseolus coccineus</name>
    <name type="common">Scarlet runner bean</name>
    <name type="synonym">Phaseolus multiflorus</name>
    <dbReference type="NCBI Taxonomy" id="3886"/>
    <lineage>
        <taxon>Eukaryota</taxon>
        <taxon>Viridiplantae</taxon>
        <taxon>Streptophyta</taxon>
        <taxon>Embryophyta</taxon>
        <taxon>Tracheophyta</taxon>
        <taxon>Spermatophyta</taxon>
        <taxon>Magnoliopsida</taxon>
        <taxon>eudicotyledons</taxon>
        <taxon>Gunneridae</taxon>
        <taxon>Pentapetalae</taxon>
        <taxon>rosids</taxon>
        <taxon>fabids</taxon>
        <taxon>Fabales</taxon>
        <taxon>Fabaceae</taxon>
        <taxon>Papilionoideae</taxon>
        <taxon>50 kb inversion clade</taxon>
        <taxon>NPAAA clade</taxon>
        <taxon>indigoferoid/millettioid clade</taxon>
        <taxon>Phaseoleae</taxon>
        <taxon>Phaseolus</taxon>
    </lineage>
</organism>
<proteinExistence type="predicted"/>
<dbReference type="EMBL" id="JAYMYR010000002">
    <property type="protein sequence ID" value="KAK7378488.1"/>
    <property type="molecule type" value="Genomic_DNA"/>
</dbReference>
<evidence type="ECO:0000256" key="2">
    <source>
        <dbReference type="ARBA" id="ARBA00022539"/>
    </source>
</evidence>
<sequence length="526" mass="58179">MNGFYKRQLASPPAVEFSSDDGKWLLSMATAGLYRRLLPCPPAVEFASSQGKELFLEAIHNGTMEGFFKLVSHFQTQSEPAFCGLASLSMVLNALAIDPGRKWKGPWRWFDESMLDCCESLEKVKVKGITFGKLVCLAQCAGAKVDSFRASDSSIDDFRKYVIKCSMSDDCHVISSYHRAALKQTGTGHFSPIGGYHAGKDMALVLDVARFKYPPHWIPLKILWEGMNYVDEATGRTRGFMLVSRPHREPGLLYTLSCKHESWINIAKFLMDDVPLLLKSVDVKDVRQAVSIIVSSLPSNSEQFIKWVAEIRRQEDGGPSLSAEEKARLAIKEEVLKQVQETGLFKHVASFLSNSCSRESLDDEDALPVIAASVCCQAAEILAWKPCSPAGYRCQVTCMKRLKAEDDKPITMVSGTVVNGNTEQGVDVLVPSSCRKLCGSCSSPSDYMRMHPASTDVLTVLLLSLPSTTWAGITDKQLLTEIHGLVSTENLPSLLQEEVLHLRRQLHLLKRCQEGKVDQDLGAPLS</sequence>
<dbReference type="GO" id="GO:0046872">
    <property type="term" value="F:metal ion binding"/>
    <property type="evidence" value="ECO:0007669"/>
    <property type="project" value="UniProtKB-KW"/>
</dbReference>
<accession>A0AAN9NZU7</accession>
<keyword evidence="9" id="KW-1185">Reference proteome</keyword>
<feature type="domain" description="Peptidase C83" evidence="7">
    <location>
        <begin position="28"/>
        <end position="248"/>
    </location>
</feature>
<keyword evidence="3" id="KW-0808">Transferase</keyword>
<evidence type="ECO:0000313" key="9">
    <source>
        <dbReference type="Proteomes" id="UP001374584"/>
    </source>
</evidence>
<dbReference type="GO" id="GO:0098849">
    <property type="term" value="P:cellular detoxification of cadmium ion"/>
    <property type="evidence" value="ECO:0007669"/>
    <property type="project" value="TreeGrafter"/>
</dbReference>
<dbReference type="SUPFAM" id="SSF54001">
    <property type="entry name" value="Cysteine proteinases"/>
    <property type="match status" value="1"/>
</dbReference>
<comment type="function">
    <text evidence="6">Involved in the synthesis of phytochelatins (PC) and homophytochelatins (hPC), the heavy-metal-binding peptides of plants.</text>
</comment>
<dbReference type="Pfam" id="PF09328">
    <property type="entry name" value="Phytochelatin_C"/>
    <property type="match status" value="1"/>
</dbReference>
<dbReference type="GO" id="GO:0010273">
    <property type="term" value="P:detoxification of copper ion"/>
    <property type="evidence" value="ECO:0007669"/>
    <property type="project" value="TreeGrafter"/>
</dbReference>
<protein>
    <recommendedName>
        <fullName evidence="1">glutathione gamma-glutamylcysteinyltransferase</fullName>
        <ecNumber evidence="1">2.3.2.15</ecNumber>
    </recommendedName>
</protein>
<evidence type="ECO:0000256" key="5">
    <source>
        <dbReference type="ARBA" id="ARBA00023315"/>
    </source>
</evidence>
<dbReference type="FunFam" id="3.90.70.30:FF:000001">
    <property type="entry name" value="Glutathione gamma-glutamylcysteinyltransferase 1"/>
    <property type="match status" value="1"/>
</dbReference>
<evidence type="ECO:0000259" key="7">
    <source>
        <dbReference type="PROSITE" id="PS51443"/>
    </source>
</evidence>
<dbReference type="PANTHER" id="PTHR33447:SF2">
    <property type="entry name" value="GLUTATHIONE GAMMA-GLUTAMYLCYSTEINYLTRANSFERASE"/>
    <property type="match status" value="1"/>
</dbReference>
<evidence type="ECO:0000256" key="6">
    <source>
        <dbReference type="ARBA" id="ARBA00053477"/>
    </source>
</evidence>
<comment type="caution">
    <text evidence="8">The sequence shown here is derived from an EMBL/GenBank/DDBJ whole genome shotgun (WGS) entry which is preliminary data.</text>
</comment>
<name>A0AAN9NZU7_PHACN</name>
<dbReference type="AlphaFoldDB" id="A0AAN9NZU7"/>
<dbReference type="GO" id="GO:0046938">
    <property type="term" value="P:phytochelatin biosynthetic process"/>
    <property type="evidence" value="ECO:0007669"/>
    <property type="project" value="InterPro"/>
</dbReference>
<dbReference type="Proteomes" id="UP001374584">
    <property type="component" value="Unassembled WGS sequence"/>
</dbReference>
<dbReference type="PANTHER" id="PTHR33447">
    <property type="entry name" value="GLUTATHIONE GAMMA-GLUTAMYLCYSTEINYLTRANSFERASE"/>
    <property type="match status" value="1"/>
</dbReference>
<evidence type="ECO:0000256" key="1">
    <source>
        <dbReference type="ARBA" id="ARBA00012468"/>
    </source>
</evidence>
<evidence type="ECO:0000256" key="4">
    <source>
        <dbReference type="ARBA" id="ARBA00022723"/>
    </source>
</evidence>
<dbReference type="InterPro" id="IPR038765">
    <property type="entry name" value="Papain-like_cys_pep_sf"/>
</dbReference>